<feature type="compositionally biased region" description="Low complexity" evidence="1">
    <location>
        <begin position="492"/>
        <end position="512"/>
    </location>
</feature>
<comment type="caution">
    <text evidence="3">The sequence shown here is derived from an EMBL/GenBank/DDBJ whole genome shotgun (WGS) entry which is preliminary data.</text>
</comment>
<feature type="transmembrane region" description="Helical" evidence="2">
    <location>
        <begin position="123"/>
        <end position="145"/>
    </location>
</feature>
<keyword evidence="2" id="KW-0472">Membrane</keyword>
<evidence type="ECO:0000256" key="1">
    <source>
        <dbReference type="SAM" id="MobiDB-lite"/>
    </source>
</evidence>
<dbReference type="AlphaFoldDB" id="A0A813DNM9"/>
<feature type="transmembrane region" description="Helical" evidence="2">
    <location>
        <begin position="157"/>
        <end position="180"/>
    </location>
</feature>
<dbReference type="EMBL" id="CAJNNV010003247">
    <property type="protein sequence ID" value="CAE8588633.1"/>
    <property type="molecule type" value="Genomic_DNA"/>
</dbReference>
<feature type="transmembrane region" description="Helical" evidence="2">
    <location>
        <begin position="20"/>
        <end position="38"/>
    </location>
</feature>
<feature type="compositionally biased region" description="Basic and acidic residues" evidence="1">
    <location>
        <begin position="630"/>
        <end position="639"/>
    </location>
</feature>
<evidence type="ECO:0000256" key="2">
    <source>
        <dbReference type="SAM" id="Phobius"/>
    </source>
</evidence>
<proteinExistence type="predicted"/>
<organism evidence="3 4">
    <name type="scientific">Polarella glacialis</name>
    <name type="common">Dinoflagellate</name>
    <dbReference type="NCBI Taxonomy" id="89957"/>
    <lineage>
        <taxon>Eukaryota</taxon>
        <taxon>Sar</taxon>
        <taxon>Alveolata</taxon>
        <taxon>Dinophyceae</taxon>
        <taxon>Suessiales</taxon>
        <taxon>Suessiaceae</taxon>
        <taxon>Polarella</taxon>
    </lineage>
</organism>
<reference evidence="3" key="1">
    <citation type="submission" date="2021-02" db="EMBL/GenBank/DDBJ databases">
        <authorList>
            <person name="Dougan E. K."/>
            <person name="Rhodes N."/>
            <person name="Thang M."/>
            <person name="Chan C."/>
        </authorList>
    </citation>
    <scope>NUCLEOTIDE SEQUENCE</scope>
</reference>
<name>A0A813DNM9_POLGL</name>
<feature type="region of interest" description="Disordered" evidence="1">
    <location>
        <begin position="660"/>
        <end position="690"/>
    </location>
</feature>
<accession>A0A813DNM9</accession>
<gene>
    <name evidence="3" type="ORF">PGLA1383_LOCUS7423</name>
</gene>
<keyword evidence="4" id="KW-1185">Reference proteome</keyword>
<feature type="region of interest" description="Disordered" evidence="1">
    <location>
        <begin position="489"/>
        <end position="512"/>
    </location>
</feature>
<dbReference type="Proteomes" id="UP000654075">
    <property type="component" value="Unassembled WGS sequence"/>
</dbReference>
<feature type="region of interest" description="Disordered" evidence="1">
    <location>
        <begin position="608"/>
        <end position="647"/>
    </location>
</feature>
<keyword evidence="2" id="KW-0812">Transmembrane</keyword>
<feature type="transmembrane region" description="Helical" evidence="2">
    <location>
        <begin position="92"/>
        <end position="111"/>
    </location>
</feature>
<evidence type="ECO:0000313" key="4">
    <source>
        <dbReference type="Proteomes" id="UP000654075"/>
    </source>
</evidence>
<keyword evidence="2" id="KW-1133">Transmembrane helix</keyword>
<sequence length="690" mass="76767">MESVLGGLVVTSAGPTSPRVILFTLIVPLLALHAWTEWDFLISASQRLSSCLRWLIQNSGESADTADRKLELKVAERVDKVRIEMTLFILQALKRFVAVTMLLVFVLLPLFGGTEAVDRLLLAGRPVILVTMVTYGLFLLCPLLVGIPMGSRQADCVILVLNIIVLARSVTIPAGPFFFFTNSARSFVRMAVGFLHTDHKWRLFWNIVHAAAACYKYMQECSGLVDAVFCLLEFSASFGTWIVQHALVHMLRERLRAHSRFESADSKYSVARRLLSVSYDAQVCLDADLKIIGDLEQLSALLMMSSDSARVLEGRPFLNYLADSDKSRFQRFIDEQIYSTDLVTFATLPRSFPAHLSDSTGLKFFVEILHVGFRDEDGQVQHLLGIREHKSFARPMLEETPGGEVPAATTVGEVSPPSPVADLAVADDQLSATSDECDSQCSEGPGQTCQSEESVLGAIGSLLFEFDPMAGSYAIKTCVLTFKTDEALAPEQPQQPQQQQQPQQAQQQQQQQLGGAHAFFRRVQQQQLQQPQQQQRQHLPVNPCRAPRLNYLFAPLIRKRFAVWVQNEVQRIWFGEDPQDRFMEGLLINVPHALGGFRQMMCKAEILEDSDSESEHQSKSGSGSGSDTDSESRDVDRSDGQVFDAGPRFARIRLTNFEVAAPTPKRSSSLGRRSVRSRRSRSSLPSIPGA</sequence>
<protein>
    <submittedName>
        <fullName evidence="3">Uncharacterized protein</fullName>
    </submittedName>
</protein>
<evidence type="ECO:0000313" key="3">
    <source>
        <dbReference type="EMBL" id="CAE8588633.1"/>
    </source>
</evidence>